<dbReference type="KEGG" id="pno:SNOG_10468"/>
<feature type="region of interest" description="Disordered" evidence="1">
    <location>
        <begin position="1"/>
        <end position="109"/>
    </location>
</feature>
<feature type="compositionally biased region" description="Low complexity" evidence="1">
    <location>
        <begin position="17"/>
        <end position="40"/>
    </location>
</feature>
<organism evidence="2 3">
    <name type="scientific">Phaeosphaeria nodorum (strain SN15 / ATCC MYA-4574 / FGSC 10173)</name>
    <name type="common">Glume blotch fungus</name>
    <name type="synonym">Parastagonospora nodorum</name>
    <dbReference type="NCBI Taxonomy" id="321614"/>
    <lineage>
        <taxon>Eukaryota</taxon>
        <taxon>Fungi</taxon>
        <taxon>Dikarya</taxon>
        <taxon>Ascomycota</taxon>
        <taxon>Pezizomycotina</taxon>
        <taxon>Dothideomycetes</taxon>
        <taxon>Pleosporomycetidae</taxon>
        <taxon>Pleosporales</taxon>
        <taxon>Pleosporineae</taxon>
        <taxon>Phaeosphaeriaceae</taxon>
        <taxon>Parastagonospora</taxon>
    </lineage>
</organism>
<sequence length="109" mass="10659">MSNNNAQNGNGNGAGSNGNDSASGTATTGSGTGGLSPTTLRLIHRVRDNIQNRSNNNQEESVRGGIAQGRSDQAAQATIGANAGTTTATTSTNGHNATNGGTTNSNGTG</sequence>
<accession>A0A7U2FFW1</accession>
<feature type="compositionally biased region" description="Low complexity" evidence="1">
    <location>
        <begin position="74"/>
        <end position="109"/>
    </location>
</feature>
<evidence type="ECO:0000313" key="3">
    <source>
        <dbReference type="Proteomes" id="UP000663193"/>
    </source>
</evidence>
<dbReference type="VEuPathDB" id="FungiDB:JI435_104680"/>
<gene>
    <name evidence="2" type="ORF">JI435_104680</name>
</gene>
<dbReference type="RefSeq" id="XP_001800738.1">
    <property type="nucleotide sequence ID" value="XM_001800686.1"/>
</dbReference>
<evidence type="ECO:0000256" key="1">
    <source>
        <dbReference type="SAM" id="MobiDB-lite"/>
    </source>
</evidence>
<evidence type="ECO:0000313" key="2">
    <source>
        <dbReference type="EMBL" id="QRD04527.1"/>
    </source>
</evidence>
<proteinExistence type="predicted"/>
<reference evidence="3" key="1">
    <citation type="journal article" date="2021" name="BMC Genomics">
        <title>Chromosome-level genome assembly and manually-curated proteome of model necrotroph Parastagonospora nodorum Sn15 reveals a genome-wide trove of candidate effector homologs, and redundancy of virulence-related functions within an accessory chromosome.</title>
        <authorList>
            <person name="Bertazzoni S."/>
            <person name="Jones D.A.B."/>
            <person name="Phan H.T."/>
            <person name="Tan K.-C."/>
            <person name="Hane J.K."/>
        </authorList>
    </citation>
    <scope>NUCLEOTIDE SEQUENCE [LARGE SCALE GENOMIC DNA]</scope>
    <source>
        <strain evidence="3">SN15 / ATCC MYA-4574 / FGSC 10173)</strain>
    </source>
</reference>
<protein>
    <submittedName>
        <fullName evidence="2">Uncharacterized protein</fullName>
    </submittedName>
</protein>
<keyword evidence="3" id="KW-1185">Reference proteome</keyword>
<dbReference type="AlphaFoldDB" id="A0A7U2FFW1"/>
<dbReference type="EMBL" id="CP069039">
    <property type="protein sequence ID" value="QRD04527.1"/>
    <property type="molecule type" value="Genomic_DNA"/>
</dbReference>
<dbReference type="Proteomes" id="UP000663193">
    <property type="component" value="Chromosome 17"/>
</dbReference>
<name>A0A7U2FFW1_PHANO</name>